<dbReference type="AlphaFoldDB" id="A0AAD9TGA6"/>
<proteinExistence type="predicted"/>
<keyword evidence="2" id="KW-1185">Reference proteome</keyword>
<dbReference type="EMBL" id="JANJYI010000009">
    <property type="protein sequence ID" value="KAK2635634.1"/>
    <property type="molecule type" value="Genomic_DNA"/>
</dbReference>
<reference evidence="1" key="1">
    <citation type="journal article" date="2023" name="Plant J.">
        <title>Genome sequences and population genomics provide insights into the demographic history, inbreeding, and mutation load of two 'living fossil' tree species of Dipteronia.</title>
        <authorList>
            <person name="Feng Y."/>
            <person name="Comes H.P."/>
            <person name="Chen J."/>
            <person name="Zhu S."/>
            <person name="Lu R."/>
            <person name="Zhang X."/>
            <person name="Li P."/>
            <person name="Qiu J."/>
            <person name="Olsen K.M."/>
            <person name="Qiu Y."/>
        </authorList>
    </citation>
    <scope>NUCLEOTIDE SEQUENCE</scope>
    <source>
        <strain evidence="1">KIB01</strain>
    </source>
</reference>
<comment type="caution">
    <text evidence="1">The sequence shown here is derived from an EMBL/GenBank/DDBJ whole genome shotgun (WGS) entry which is preliminary data.</text>
</comment>
<dbReference type="Proteomes" id="UP001280121">
    <property type="component" value="Unassembled WGS sequence"/>
</dbReference>
<accession>A0AAD9TGA6</accession>
<evidence type="ECO:0000313" key="1">
    <source>
        <dbReference type="EMBL" id="KAK2635634.1"/>
    </source>
</evidence>
<dbReference type="InterPro" id="IPR005227">
    <property type="entry name" value="YqgF"/>
</dbReference>
<dbReference type="GO" id="GO:0000967">
    <property type="term" value="P:rRNA 5'-end processing"/>
    <property type="evidence" value="ECO:0007669"/>
    <property type="project" value="TreeGrafter"/>
</dbReference>
<evidence type="ECO:0000313" key="2">
    <source>
        <dbReference type="Proteomes" id="UP001280121"/>
    </source>
</evidence>
<sequence length="141" mass="16840">MKLVKPLTLYKELRKRKSKQGRLLGLELSEKYVNLAVSDPDNDIVVPLRKYNMDFMADKFQSLGKKIFLDELCKTGKFDSLKYAFWNKLIATKHMDFQLKHHLKFVMEYFNLPEDKSKEFIDRCIAARILQRYLYSYTLTE</sequence>
<gene>
    <name evidence="1" type="ORF">Ddye_030426</name>
</gene>
<protein>
    <submittedName>
        <fullName evidence="1">Uncharacterized protein</fullName>
    </submittedName>
</protein>
<dbReference type="PANTHER" id="PTHR33317:SF1">
    <property type="entry name" value="POLYNUCLEOTIDYL TRANSFERASE, RIBONUCLEASE H-LIKE SUPERFAMILY PROTEIN"/>
    <property type="match status" value="1"/>
</dbReference>
<organism evidence="1 2">
    <name type="scientific">Dipteronia dyeriana</name>
    <dbReference type="NCBI Taxonomy" id="168575"/>
    <lineage>
        <taxon>Eukaryota</taxon>
        <taxon>Viridiplantae</taxon>
        <taxon>Streptophyta</taxon>
        <taxon>Embryophyta</taxon>
        <taxon>Tracheophyta</taxon>
        <taxon>Spermatophyta</taxon>
        <taxon>Magnoliopsida</taxon>
        <taxon>eudicotyledons</taxon>
        <taxon>Gunneridae</taxon>
        <taxon>Pentapetalae</taxon>
        <taxon>rosids</taxon>
        <taxon>malvids</taxon>
        <taxon>Sapindales</taxon>
        <taxon>Sapindaceae</taxon>
        <taxon>Hippocastanoideae</taxon>
        <taxon>Acereae</taxon>
        <taxon>Dipteronia</taxon>
    </lineage>
</organism>
<dbReference type="PANTHER" id="PTHR33317">
    <property type="entry name" value="POLYNUCLEOTIDYL TRANSFERASE, RIBONUCLEASE H-LIKE SUPERFAMILY PROTEIN"/>
    <property type="match status" value="1"/>
</dbReference>
<name>A0AAD9TGA6_9ROSI</name>